<reference evidence="11" key="2">
    <citation type="submission" date="2025-08" db="UniProtKB">
        <authorList>
            <consortium name="RefSeq"/>
        </authorList>
    </citation>
    <scope>IDENTIFICATION</scope>
    <source>
        <tissue evidence="11">Leaf</tissue>
    </source>
</reference>
<evidence type="ECO:0000256" key="6">
    <source>
        <dbReference type="PROSITE-ProRule" id="PRU01240"/>
    </source>
</evidence>
<dbReference type="Pfam" id="PF00082">
    <property type="entry name" value="Peptidase_S8"/>
    <property type="match status" value="1"/>
</dbReference>
<dbReference type="Pfam" id="PF17766">
    <property type="entry name" value="fn3_6"/>
    <property type="match status" value="1"/>
</dbReference>
<keyword evidence="2" id="KW-0645">Protease</keyword>
<evidence type="ECO:0000256" key="5">
    <source>
        <dbReference type="ARBA" id="ARBA00022825"/>
    </source>
</evidence>
<evidence type="ECO:0000256" key="4">
    <source>
        <dbReference type="ARBA" id="ARBA00022801"/>
    </source>
</evidence>
<evidence type="ECO:0000256" key="1">
    <source>
        <dbReference type="ARBA" id="ARBA00011073"/>
    </source>
</evidence>
<dbReference type="Gene3D" id="3.40.50.200">
    <property type="entry name" value="Peptidase S8/S53 domain"/>
    <property type="match status" value="1"/>
</dbReference>
<keyword evidence="5" id="KW-0720">Serine protease</keyword>
<keyword evidence="4" id="KW-0378">Hydrolase</keyword>
<feature type="domain" description="Subtilisin-like protease fibronectin type-III" evidence="9">
    <location>
        <begin position="472"/>
        <end position="567"/>
    </location>
</feature>
<evidence type="ECO:0000313" key="10">
    <source>
        <dbReference type="Proteomes" id="UP000813463"/>
    </source>
</evidence>
<dbReference type="InterPro" id="IPR000209">
    <property type="entry name" value="Peptidase_S8/S53_dom"/>
</dbReference>
<evidence type="ECO:0000256" key="3">
    <source>
        <dbReference type="ARBA" id="ARBA00022729"/>
    </source>
</evidence>
<dbReference type="Gene3D" id="3.50.30.30">
    <property type="match status" value="1"/>
</dbReference>
<sequence>MGGHGWHTLSTAGGNVVSKADAMSLTSLGLKNSTVKGGAPKARVVAYKVLWPEATAGGFGEGNVMDCLAGVEAAISDGVDIINLSLGPIVAHSGDDEDFYLGDAFSIAAFHAMANGILVVAAAGNDGPTPGCVTHVAPWTLTVGAGTIGREFICDIILGNKQKIRAARFLNGNDTDINDTSFYPLITGADARRGTTDLTSASQCNALTLNPTKVRGKILVCMVEDPSSIKEKDDKNIAARKAGALGLIIATKTAGTERLKDMMHPLATAQINYKDTQLLLSYINSTRDPTAQITKARTEMGIKPAPVIPDFSSRGPNVITPDILKPDVIAPGVSIFAAYTEAKTVFLPDKFLPLSGTSMSAPHIAGVAALLRKLHPQWSISAIKSAIMTTARAVDNNENPIRTDDMVNGATPFGYGSGLVQPNLAMDPGLVYDLNLSDYLNFLCAHHYNSSSLKLFTKQHNYTCPESFSLLDFNYPSITIAEFSGAATATRKLKNVGESGTYTARVEAPHGVSIVVEPKTLVFSRKDQEIGFKLIFTGNVSHLPRDYSFGSLVWSDGKHIVRSPITVKGKSSDGKAPSKAP</sequence>
<dbReference type="PROSITE" id="PS51892">
    <property type="entry name" value="SUBTILASE"/>
    <property type="match status" value="1"/>
</dbReference>
<keyword evidence="10" id="KW-1185">Reference proteome</keyword>
<keyword evidence="3" id="KW-0732">Signal</keyword>
<proteinExistence type="inferred from homology"/>
<dbReference type="GeneID" id="110796909"/>
<name>A0ABM3REG9_SPIOL</name>
<dbReference type="RefSeq" id="XP_056694019.1">
    <property type="nucleotide sequence ID" value="XM_056838041.1"/>
</dbReference>
<evidence type="ECO:0000256" key="2">
    <source>
        <dbReference type="ARBA" id="ARBA00022670"/>
    </source>
</evidence>
<evidence type="ECO:0000259" key="9">
    <source>
        <dbReference type="Pfam" id="PF17766"/>
    </source>
</evidence>
<evidence type="ECO:0000259" key="8">
    <source>
        <dbReference type="Pfam" id="PF02225"/>
    </source>
</evidence>
<dbReference type="CDD" id="cd02120">
    <property type="entry name" value="PA_subtilisin_like"/>
    <property type="match status" value="1"/>
</dbReference>
<dbReference type="PROSITE" id="PS00138">
    <property type="entry name" value="SUBTILASE_SER"/>
    <property type="match status" value="1"/>
</dbReference>
<dbReference type="PANTHER" id="PTHR10795">
    <property type="entry name" value="PROPROTEIN CONVERTASE SUBTILISIN/KEXIN"/>
    <property type="match status" value="1"/>
</dbReference>
<dbReference type="InterPro" id="IPR041469">
    <property type="entry name" value="Subtilisin-like_FN3"/>
</dbReference>
<dbReference type="InterPro" id="IPR036852">
    <property type="entry name" value="Peptidase_S8/S53_dom_sf"/>
</dbReference>
<dbReference type="SUPFAM" id="SSF52743">
    <property type="entry name" value="Subtilisin-like"/>
    <property type="match status" value="1"/>
</dbReference>
<reference evidence="10" key="1">
    <citation type="journal article" date="2021" name="Nat. Commun.">
        <title>Genomic analyses provide insights into spinach domestication and the genetic basis of agronomic traits.</title>
        <authorList>
            <person name="Cai X."/>
            <person name="Sun X."/>
            <person name="Xu C."/>
            <person name="Sun H."/>
            <person name="Wang X."/>
            <person name="Ge C."/>
            <person name="Zhang Z."/>
            <person name="Wang Q."/>
            <person name="Fei Z."/>
            <person name="Jiao C."/>
            <person name="Wang Q."/>
        </authorList>
    </citation>
    <scope>NUCLEOTIDE SEQUENCE [LARGE SCALE GENOMIC DNA]</scope>
    <source>
        <strain evidence="10">cv. Varoflay</strain>
    </source>
</reference>
<dbReference type="Gene3D" id="2.60.40.2310">
    <property type="match status" value="1"/>
</dbReference>
<evidence type="ECO:0000313" key="11">
    <source>
        <dbReference type="RefSeq" id="XP_056694019.1"/>
    </source>
</evidence>
<dbReference type="InterPro" id="IPR023828">
    <property type="entry name" value="Peptidase_S8_Ser-AS"/>
</dbReference>
<feature type="domain" description="PA" evidence="8">
    <location>
        <begin position="200"/>
        <end position="277"/>
    </location>
</feature>
<comment type="similarity">
    <text evidence="1 6">Belongs to the peptidase S8 family.</text>
</comment>
<dbReference type="InterPro" id="IPR003137">
    <property type="entry name" value="PA_domain"/>
</dbReference>
<dbReference type="InterPro" id="IPR045051">
    <property type="entry name" value="SBT"/>
</dbReference>
<protein>
    <submittedName>
        <fullName evidence="11">Subtilisin-like protease SBT5.4</fullName>
    </submittedName>
</protein>
<organism evidence="10 11">
    <name type="scientific">Spinacia oleracea</name>
    <name type="common">Spinach</name>
    <dbReference type="NCBI Taxonomy" id="3562"/>
    <lineage>
        <taxon>Eukaryota</taxon>
        <taxon>Viridiplantae</taxon>
        <taxon>Streptophyta</taxon>
        <taxon>Embryophyta</taxon>
        <taxon>Tracheophyta</taxon>
        <taxon>Spermatophyta</taxon>
        <taxon>Magnoliopsida</taxon>
        <taxon>eudicotyledons</taxon>
        <taxon>Gunneridae</taxon>
        <taxon>Pentapetalae</taxon>
        <taxon>Caryophyllales</taxon>
        <taxon>Chenopodiaceae</taxon>
        <taxon>Chenopodioideae</taxon>
        <taxon>Anserineae</taxon>
        <taxon>Spinacia</taxon>
    </lineage>
</organism>
<dbReference type="Proteomes" id="UP000813463">
    <property type="component" value="Chromosome 3"/>
</dbReference>
<dbReference type="Pfam" id="PF02225">
    <property type="entry name" value="PA"/>
    <property type="match status" value="1"/>
</dbReference>
<comment type="caution">
    <text evidence="6">Lacks conserved residue(s) required for the propagation of feature annotation.</text>
</comment>
<accession>A0ABM3REG9</accession>
<evidence type="ECO:0000259" key="7">
    <source>
        <dbReference type="Pfam" id="PF00082"/>
    </source>
</evidence>
<gene>
    <name evidence="11" type="primary">LOC110796909</name>
</gene>
<feature type="domain" description="Peptidase S8/S53" evidence="7">
    <location>
        <begin position="2"/>
        <end position="404"/>
    </location>
</feature>